<dbReference type="Proteomes" id="UP000095286">
    <property type="component" value="Unplaced"/>
</dbReference>
<dbReference type="WBParaSite" id="RSKR_0000770700.1">
    <property type="protein sequence ID" value="RSKR_0000770700.1"/>
    <property type="gene ID" value="RSKR_0000770700"/>
</dbReference>
<evidence type="ECO:0000313" key="2">
    <source>
        <dbReference type="WBParaSite" id="RSKR_0000770700.1"/>
    </source>
</evidence>
<evidence type="ECO:0000313" key="1">
    <source>
        <dbReference type="Proteomes" id="UP000095286"/>
    </source>
</evidence>
<accession>A0AC35U5K2</accession>
<protein>
    <submittedName>
        <fullName evidence="2">Integrase catalytic domain-containing protein</fullName>
    </submittedName>
</protein>
<sequence>MPYLKNVQINDDGLSKVKFADINNEGQMNIVVNELEHPQTREVKYASQHSAEQNSVYSYQIPKGMKPVVRESTQNMKDVTEKNEFLQQYGTKIIHSTENTIKTFEQLAKDLQQHTTMTESNFMCANTIKLHEEMLAAQYNRIKYLHRELLDNQILLKNHQSVIFAIDNTQDDNPDLAPIVSMLKGINIEDVKDKYSKLYLQHKEEDQKINNRMNDHKKLLQTEEHLQELAHIGKATEDIVRLITQDPKSSLLVVSLIRKYQDERNGKVEKRYFKSNDMANNNDGVTLENSINNATNQQSSINAVNQQHTYVTNGQKVINSIVNGINDKEGIIGAKQSASKSNNTVRVQHQQSKANSKINTKNYKNVQKTIAKTPARKRIVKTNLASAPQTSNSPLQNSGITENSIHRRQENGSKHNEAGMLAGSSNKKVISGTVVDMEEIFKSVIDSAHYSNIQSNDTPESAKPDDLIRNYVSNVPSSIANNTPNLYTNRQQMSHVDNDIHTFGGNNTNDTQSPNEIEPSFYTNVVTSNTTMAHQQMNYIQKNQQIFEHETVEHLYQTNNAGHLMSDGNVQQQVIYSSQVLNNNHQQILVNNYSQNNHVDNSMTQMNSNNGCTSNIVRESNSYQGDSNSNHYEQAIFSSLNNNQSYQIDNTGMHYQVPIHESIAFNSNYFNNSTSHTNSTQMIVDNGDLQQNNNVHLSGDHSSNMDINSSNDYQHSTSNSLAQNNANAINQNKEFPAIYADSWYPQNNHLDNNGNNSATNMVNNGGYQEINGHNSNDNLNSLVSDNSCYDNHETDSNNMIFDAENNDCLNEMDWDHEMSP</sequence>
<reference evidence="2" key="1">
    <citation type="submission" date="2016-11" db="UniProtKB">
        <authorList>
            <consortium name="WormBaseParasite"/>
        </authorList>
    </citation>
    <scope>IDENTIFICATION</scope>
    <source>
        <strain evidence="2">KR3021</strain>
    </source>
</reference>
<name>A0AC35U5K2_9BILA</name>
<proteinExistence type="predicted"/>
<organism evidence="1 2">
    <name type="scientific">Rhabditophanes sp. KR3021</name>
    <dbReference type="NCBI Taxonomy" id="114890"/>
    <lineage>
        <taxon>Eukaryota</taxon>
        <taxon>Metazoa</taxon>
        <taxon>Ecdysozoa</taxon>
        <taxon>Nematoda</taxon>
        <taxon>Chromadorea</taxon>
        <taxon>Rhabditida</taxon>
        <taxon>Tylenchina</taxon>
        <taxon>Panagrolaimomorpha</taxon>
        <taxon>Strongyloidoidea</taxon>
        <taxon>Alloionematidae</taxon>
        <taxon>Rhabditophanes</taxon>
    </lineage>
</organism>